<dbReference type="AlphaFoldDB" id="A0AA42CTM9"/>
<accession>A0AA42CTM9</accession>
<comment type="caution">
    <text evidence="2">The sequence shown here is derived from an EMBL/GenBank/DDBJ whole genome shotgun (WGS) entry which is preliminary data.</text>
</comment>
<gene>
    <name evidence="2" type="ORF">NEE01_07140</name>
</gene>
<proteinExistence type="predicted"/>
<sequence>MTKLDTLGRNFVAAALTLLASATMLIAAVGPANQGNIVQATAVTHTIA</sequence>
<keyword evidence="3" id="KW-1185">Reference proteome</keyword>
<name>A0AA42CTM9_9SPHN</name>
<protein>
    <submittedName>
        <fullName evidence="2">Uncharacterized protein</fullName>
    </submittedName>
</protein>
<keyword evidence="1" id="KW-0732">Signal</keyword>
<feature type="chain" id="PRO_5041377856" evidence="1">
    <location>
        <begin position="28"/>
        <end position="48"/>
    </location>
</feature>
<feature type="signal peptide" evidence="1">
    <location>
        <begin position="1"/>
        <end position="27"/>
    </location>
</feature>
<dbReference type="EMBL" id="JANFAV010000003">
    <property type="protein sequence ID" value="MCW6534558.1"/>
    <property type="molecule type" value="Genomic_DNA"/>
</dbReference>
<evidence type="ECO:0000256" key="1">
    <source>
        <dbReference type="SAM" id="SignalP"/>
    </source>
</evidence>
<dbReference type="Proteomes" id="UP001165565">
    <property type="component" value="Unassembled WGS sequence"/>
</dbReference>
<dbReference type="RefSeq" id="WP_179511662.1">
    <property type="nucleotide sequence ID" value="NZ_JANFAU010000002.1"/>
</dbReference>
<evidence type="ECO:0000313" key="2">
    <source>
        <dbReference type="EMBL" id="MCW6534558.1"/>
    </source>
</evidence>
<organism evidence="2 3">
    <name type="scientific">Sphingomonas lycopersici</name>
    <dbReference type="NCBI Taxonomy" id="2951807"/>
    <lineage>
        <taxon>Bacteria</taxon>
        <taxon>Pseudomonadati</taxon>
        <taxon>Pseudomonadota</taxon>
        <taxon>Alphaproteobacteria</taxon>
        <taxon>Sphingomonadales</taxon>
        <taxon>Sphingomonadaceae</taxon>
        <taxon>Sphingomonas</taxon>
    </lineage>
</organism>
<reference evidence="2" key="1">
    <citation type="submission" date="2022-06" db="EMBL/GenBank/DDBJ databases">
        <title>Sphingomonas sp. nov. isolated from rhizosphere soil of tomato.</title>
        <authorList>
            <person name="Dong H."/>
            <person name="Gao R."/>
        </authorList>
    </citation>
    <scope>NUCLEOTIDE SEQUENCE</scope>
    <source>
        <strain evidence="2">MMSM24</strain>
    </source>
</reference>
<evidence type="ECO:0000313" key="3">
    <source>
        <dbReference type="Proteomes" id="UP001165565"/>
    </source>
</evidence>